<dbReference type="GO" id="GO:0016491">
    <property type="term" value="F:oxidoreductase activity"/>
    <property type="evidence" value="ECO:0007669"/>
    <property type="project" value="InterPro"/>
</dbReference>
<dbReference type="InterPro" id="IPR020843">
    <property type="entry name" value="ER"/>
</dbReference>
<keyword evidence="1" id="KW-0521">NADP</keyword>
<sequence length="322" mass="33944">MQAAVFVPGGPATEIEVKSIAEPEITANEVLLQVRAAAVDNVDTYVRRGIFKTELATPAVIGRDAVGTVLAVGPAVTKFKVGDWVWTNSMGYEGRPGATSEQLAVPEDRLYAVPDGVDPVALVAAVHAAATAQIVLQTVMQAHPQQTILIAGAAGHVGTKLVQLAALRGLDVWTTSAPKDFAMLQQLGSQHCLDYQQALPDLGMPPMQHVIATSARVPLNQQCAVLAPGGMVTLITAPTDASFDVPAFYMQRQVMQGFVISHATVTELAQAATQLNQAFAQGKLLDDQVVVKSFAAAAWAHTAMEAGTLGRNKVVLVPNQLK</sequence>
<feature type="domain" description="Enoyl reductase (ER)" evidence="2">
    <location>
        <begin position="10"/>
        <end position="316"/>
    </location>
</feature>
<dbReference type="Proteomes" id="UP000050920">
    <property type="component" value="Unassembled WGS sequence"/>
</dbReference>
<reference evidence="3 4" key="1">
    <citation type="journal article" date="2015" name="Genome Announc.">
        <title>Expanding the biotechnology potential of lactobacilli through comparative genomics of 213 strains and associated genera.</title>
        <authorList>
            <person name="Sun Z."/>
            <person name="Harris H.M."/>
            <person name="McCann A."/>
            <person name="Guo C."/>
            <person name="Argimon S."/>
            <person name="Zhang W."/>
            <person name="Yang X."/>
            <person name="Jeffery I.B."/>
            <person name="Cooney J.C."/>
            <person name="Kagawa T.F."/>
            <person name="Liu W."/>
            <person name="Song Y."/>
            <person name="Salvetti E."/>
            <person name="Wrobel A."/>
            <person name="Rasinkangas P."/>
            <person name="Parkhill J."/>
            <person name="Rea M.C."/>
            <person name="O'Sullivan O."/>
            <person name="Ritari J."/>
            <person name="Douillard F.P."/>
            <person name="Paul Ross R."/>
            <person name="Yang R."/>
            <person name="Briner A.E."/>
            <person name="Felis G.E."/>
            <person name="de Vos W.M."/>
            <person name="Barrangou R."/>
            <person name="Klaenhammer T.R."/>
            <person name="Caufield P.W."/>
            <person name="Cui Y."/>
            <person name="Zhang H."/>
            <person name="O'Toole P.W."/>
        </authorList>
    </citation>
    <scope>NUCLEOTIDE SEQUENCE [LARGE SCALE GENOMIC DNA]</scope>
    <source>
        <strain evidence="3 4">DSM 21115</strain>
    </source>
</reference>
<dbReference type="EMBL" id="AYGX02000058">
    <property type="protein sequence ID" value="KRO27978.1"/>
    <property type="molecule type" value="Genomic_DNA"/>
</dbReference>
<dbReference type="InterPro" id="IPR036291">
    <property type="entry name" value="NAD(P)-bd_dom_sf"/>
</dbReference>
<dbReference type="Pfam" id="PF08240">
    <property type="entry name" value="ADH_N"/>
    <property type="match status" value="1"/>
</dbReference>
<comment type="caution">
    <text evidence="3">The sequence shown here is derived from an EMBL/GenBank/DDBJ whole genome shotgun (WGS) entry which is preliminary data.</text>
</comment>
<gene>
    <name evidence="3" type="ORF">DY78_GL002747</name>
</gene>
<evidence type="ECO:0000313" key="4">
    <source>
        <dbReference type="Proteomes" id="UP000050920"/>
    </source>
</evidence>
<dbReference type="InterPro" id="IPR051603">
    <property type="entry name" value="Zinc-ADH_QOR/CCCR"/>
</dbReference>
<name>A0A0R2NYS1_9LACO</name>
<dbReference type="Gene3D" id="3.40.50.720">
    <property type="entry name" value="NAD(P)-binding Rossmann-like Domain"/>
    <property type="match status" value="1"/>
</dbReference>
<dbReference type="PANTHER" id="PTHR44154">
    <property type="entry name" value="QUINONE OXIDOREDUCTASE"/>
    <property type="match status" value="1"/>
</dbReference>
<keyword evidence="4" id="KW-1185">Reference proteome</keyword>
<dbReference type="Gene3D" id="3.90.180.10">
    <property type="entry name" value="Medium-chain alcohol dehydrogenases, catalytic domain"/>
    <property type="match status" value="1"/>
</dbReference>
<evidence type="ECO:0000256" key="1">
    <source>
        <dbReference type="ARBA" id="ARBA00022857"/>
    </source>
</evidence>
<dbReference type="InterPro" id="IPR013154">
    <property type="entry name" value="ADH-like_N"/>
</dbReference>
<dbReference type="SUPFAM" id="SSF50129">
    <property type="entry name" value="GroES-like"/>
    <property type="match status" value="1"/>
</dbReference>
<dbReference type="RefSeq" id="WP_024626354.1">
    <property type="nucleotide sequence ID" value="NZ_AYGX02000058.1"/>
</dbReference>
<evidence type="ECO:0000259" key="2">
    <source>
        <dbReference type="SMART" id="SM00829"/>
    </source>
</evidence>
<dbReference type="InterPro" id="IPR011032">
    <property type="entry name" value="GroES-like_sf"/>
</dbReference>
<dbReference type="SUPFAM" id="SSF51735">
    <property type="entry name" value="NAD(P)-binding Rossmann-fold domains"/>
    <property type="match status" value="1"/>
</dbReference>
<dbReference type="SMART" id="SM00829">
    <property type="entry name" value="PKS_ER"/>
    <property type="match status" value="1"/>
</dbReference>
<proteinExistence type="predicted"/>
<dbReference type="AlphaFoldDB" id="A0A0R2NYS1"/>
<evidence type="ECO:0000313" key="3">
    <source>
        <dbReference type="EMBL" id="KRO27978.1"/>
    </source>
</evidence>
<dbReference type="PANTHER" id="PTHR44154:SF1">
    <property type="entry name" value="QUINONE OXIDOREDUCTASE"/>
    <property type="match status" value="1"/>
</dbReference>
<accession>A0A0R2NYS1</accession>
<protein>
    <submittedName>
        <fullName evidence="3">Oxidoreductase</fullName>
    </submittedName>
</protein>
<organism evidence="3 4">
    <name type="scientific">Lactiplantibacillus fabifermentans DSM 21115</name>
    <dbReference type="NCBI Taxonomy" id="1413187"/>
    <lineage>
        <taxon>Bacteria</taxon>
        <taxon>Bacillati</taxon>
        <taxon>Bacillota</taxon>
        <taxon>Bacilli</taxon>
        <taxon>Lactobacillales</taxon>
        <taxon>Lactobacillaceae</taxon>
        <taxon>Lactiplantibacillus</taxon>
    </lineage>
</organism>